<evidence type="ECO:0000259" key="1">
    <source>
        <dbReference type="Pfam" id="PF13274"/>
    </source>
</evidence>
<dbReference type="RefSeq" id="WP_111568134.1">
    <property type="nucleotide sequence ID" value="NZ_PIPK01000001.1"/>
</dbReference>
<comment type="caution">
    <text evidence="2">The sequence shown here is derived from an EMBL/GenBank/DDBJ whole genome shotgun (WGS) entry which is preliminary data.</text>
</comment>
<organism evidence="2 4">
    <name type="scientific">Aliidiomarina maris</name>
    <dbReference type="NCBI Taxonomy" id="531312"/>
    <lineage>
        <taxon>Bacteria</taxon>
        <taxon>Pseudomonadati</taxon>
        <taxon>Pseudomonadota</taxon>
        <taxon>Gammaproteobacteria</taxon>
        <taxon>Alteromonadales</taxon>
        <taxon>Idiomarinaceae</taxon>
        <taxon>Aliidiomarina</taxon>
    </lineage>
</organism>
<dbReference type="EMBL" id="PIPK01000001">
    <property type="protein sequence ID" value="RUO28479.1"/>
    <property type="molecule type" value="Genomic_DNA"/>
</dbReference>
<evidence type="ECO:0000313" key="5">
    <source>
        <dbReference type="Proteomes" id="UP000287865"/>
    </source>
</evidence>
<dbReference type="OrthoDB" id="5196093at2"/>
<dbReference type="Proteomes" id="UP000249203">
    <property type="component" value="Unassembled WGS sequence"/>
</dbReference>
<sequence>MTKLQNLIAYLCVHYPHKSELSKARLTKLVYLSDWIAALNLGSPLTEIKWLFNHYGPYVDDVFESAVQRPDIFKITTEPTPYGTASTKLQYVGHPFEICLGESDKRVLNFVIERTKSMYFNEFINFVYSTYPVANSTRYSELNLLSLAEEYKHSKSNETH</sequence>
<evidence type="ECO:0000313" key="2">
    <source>
        <dbReference type="EMBL" id="RAK01655.1"/>
    </source>
</evidence>
<dbReference type="AlphaFoldDB" id="A0A327X444"/>
<keyword evidence="5" id="KW-1185">Reference proteome</keyword>
<evidence type="ECO:0000313" key="4">
    <source>
        <dbReference type="Proteomes" id="UP000249203"/>
    </source>
</evidence>
<accession>A0A327X444</accession>
<protein>
    <submittedName>
        <fullName evidence="2">Uncharacterized protein DUF4065</fullName>
    </submittedName>
</protein>
<gene>
    <name evidence="2" type="ORF">B0I24_101278</name>
    <name evidence="3" type="ORF">CWE07_01330</name>
</gene>
<dbReference type="Pfam" id="PF13274">
    <property type="entry name" value="SocA_Panacea"/>
    <property type="match status" value="1"/>
</dbReference>
<dbReference type="EMBL" id="QLMD01000001">
    <property type="protein sequence ID" value="RAK01655.1"/>
    <property type="molecule type" value="Genomic_DNA"/>
</dbReference>
<name>A0A327X444_9GAMM</name>
<feature type="domain" description="Antitoxin SocA-like Panacea" evidence="1">
    <location>
        <begin position="26"/>
        <end position="129"/>
    </location>
</feature>
<reference evidence="3 5" key="1">
    <citation type="journal article" date="2018" name="Front. Microbiol.">
        <title>Genome-Based Analysis Reveals the Taxonomy and Diversity of the Family Idiomarinaceae.</title>
        <authorList>
            <person name="Liu Y."/>
            <person name="Lai Q."/>
            <person name="Shao Z."/>
        </authorList>
    </citation>
    <scope>NUCLEOTIDE SEQUENCE [LARGE SCALE GENOMIC DNA]</scope>
    <source>
        <strain evidence="3 5">CF12-14</strain>
    </source>
</reference>
<dbReference type="Proteomes" id="UP000287865">
    <property type="component" value="Unassembled WGS sequence"/>
</dbReference>
<proteinExistence type="predicted"/>
<evidence type="ECO:0000313" key="3">
    <source>
        <dbReference type="EMBL" id="RUO28479.1"/>
    </source>
</evidence>
<dbReference type="InterPro" id="IPR025272">
    <property type="entry name" value="SocA_Panacea"/>
</dbReference>
<reference evidence="2 4" key="2">
    <citation type="submission" date="2018-06" db="EMBL/GenBank/DDBJ databases">
        <title>Genomic Encyclopedia of Type Strains, Phase III (KMG-III): the genomes of soil and plant-associated and newly described type strains.</title>
        <authorList>
            <person name="Whitman W."/>
        </authorList>
    </citation>
    <scope>NUCLEOTIDE SEQUENCE [LARGE SCALE GENOMIC DNA]</scope>
    <source>
        <strain evidence="2 4">CGMCC 1.15366</strain>
    </source>
</reference>